<feature type="compositionally biased region" description="Polar residues" evidence="1">
    <location>
        <begin position="21"/>
        <end position="30"/>
    </location>
</feature>
<dbReference type="PANTHER" id="PTHR37984:SF5">
    <property type="entry name" value="PROTEIN NYNRIN-LIKE"/>
    <property type="match status" value="1"/>
</dbReference>
<dbReference type="InterPro" id="IPR043502">
    <property type="entry name" value="DNA/RNA_pol_sf"/>
</dbReference>
<dbReference type="AlphaFoldDB" id="A0A1I8NKY6"/>
<sequence>MIYNTRNSKRNKRGRPENFDLNRSTYFPEQSKQRRIGSDEMANEDRNMSALQFIDLADTIMRRDQNTNHVPTVSDNVNNNGLIGPTTSDLHGLVQDEAASVQKSLEDKVKKMVETEISDVKRMVDSLSKGMRELSDTVRKQLIVPPTATVAANSITNSNANPTSNNNNDAVNRNMPPIIQFPSASQTPLSDQFTGPITNTFRVEPLGIRVDKLGLNFSGDPKGLRVMDFIKRLEIMQAQYNIPWSEVLRDFAFLVSGQAREWYWLHRQSNVYTDWVGLKEALISQYQTPQSKFDILRDMTDTGPDYKLNPHELTNDQENRLKCIVKKFKTFEENGLGCSSLEKHSIKLVEGAEPVKDRHYPMSPAVQAITYQEVDNMLALNVIEESESPWSNRTTIVRKPGKNRFCLDARKLNKLTVKDAYPLQNIERIVSRINETHYISSVADRIRRRKQAVHRFYGPRSSIVSIPRDSVWIV</sequence>
<dbReference type="EnsemblMetazoa" id="MDOA016823-RA">
    <property type="protein sequence ID" value="MDOA016823-PA"/>
    <property type="gene ID" value="MDOA016823"/>
</dbReference>
<accession>A0A1I8NKY6</accession>
<evidence type="ECO:0008006" key="3">
    <source>
        <dbReference type="Google" id="ProtNLM"/>
    </source>
</evidence>
<feature type="region of interest" description="Disordered" evidence="1">
    <location>
        <begin position="1"/>
        <end position="44"/>
    </location>
</feature>
<organism evidence="2">
    <name type="scientific">Musca domestica</name>
    <name type="common">House fly</name>
    <dbReference type="NCBI Taxonomy" id="7370"/>
    <lineage>
        <taxon>Eukaryota</taxon>
        <taxon>Metazoa</taxon>
        <taxon>Ecdysozoa</taxon>
        <taxon>Arthropoda</taxon>
        <taxon>Hexapoda</taxon>
        <taxon>Insecta</taxon>
        <taxon>Pterygota</taxon>
        <taxon>Neoptera</taxon>
        <taxon>Endopterygota</taxon>
        <taxon>Diptera</taxon>
        <taxon>Brachycera</taxon>
        <taxon>Muscomorpha</taxon>
        <taxon>Muscoidea</taxon>
        <taxon>Muscidae</taxon>
        <taxon>Musca</taxon>
    </lineage>
</organism>
<dbReference type="VEuPathDB" id="VectorBase:MDOMA2_000397"/>
<dbReference type="PANTHER" id="PTHR37984">
    <property type="entry name" value="PROTEIN CBG26694"/>
    <property type="match status" value="1"/>
</dbReference>
<dbReference type="VEuPathDB" id="VectorBase:MDOA016823"/>
<evidence type="ECO:0000256" key="1">
    <source>
        <dbReference type="SAM" id="MobiDB-lite"/>
    </source>
</evidence>
<reference evidence="2" key="1">
    <citation type="submission" date="2020-05" db="UniProtKB">
        <authorList>
            <consortium name="EnsemblMetazoa"/>
        </authorList>
    </citation>
    <scope>IDENTIFICATION</scope>
    <source>
        <strain evidence="2">Aabys</strain>
    </source>
</reference>
<dbReference type="Gene3D" id="3.10.10.10">
    <property type="entry name" value="HIV Type 1 Reverse Transcriptase, subunit A, domain 1"/>
    <property type="match status" value="1"/>
</dbReference>
<protein>
    <recommendedName>
        <fullName evidence="3">Retrotransposon gag domain-containing protein</fullName>
    </recommendedName>
</protein>
<proteinExistence type="predicted"/>
<evidence type="ECO:0000313" key="2">
    <source>
        <dbReference type="EnsemblMetazoa" id="MDOA016823-PA"/>
    </source>
</evidence>
<dbReference type="InterPro" id="IPR050951">
    <property type="entry name" value="Retrovirus_Pol_polyprotein"/>
</dbReference>
<name>A0A1I8NKY6_MUSDO</name>
<dbReference type="GO" id="GO:0071897">
    <property type="term" value="P:DNA biosynthetic process"/>
    <property type="evidence" value="ECO:0007669"/>
    <property type="project" value="UniProtKB-ARBA"/>
</dbReference>
<dbReference type="SUPFAM" id="SSF56672">
    <property type="entry name" value="DNA/RNA polymerases"/>
    <property type="match status" value="1"/>
</dbReference>
<dbReference type="STRING" id="7370.A0A1I8NKY6"/>